<evidence type="ECO:0000256" key="5">
    <source>
        <dbReference type="ARBA" id="ARBA00022692"/>
    </source>
</evidence>
<keyword evidence="8 12" id="KW-0406">Ion transport</keyword>
<dbReference type="GO" id="GO:0005886">
    <property type="term" value="C:plasma membrane"/>
    <property type="evidence" value="ECO:0007669"/>
    <property type="project" value="TreeGrafter"/>
</dbReference>
<evidence type="ECO:0000256" key="1">
    <source>
        <dbReference type="ARBA" id="ARBA00004141"/>
    </source>
</evidence>
<comment type="similarity">
    <text evidence="13">Belongs to the two pore domain potassium channel (TC 1.A.1.8) family.</text>
</comment>
<evidence type="ECO:0000256" key="11">
    <source>
        <dbReference type="ARBA" id="ARBA00023303"/>
    </source>
</evidence>
<dbReference type="InterPro" id="IPR001873">
    <property type="entry name" value="ENaC"/>
</dbReference>
<keyword evidence="4 12" id="KW-0894">Sodium channel</keyword>
<evidence type="ECO:0000256" key="3">
    <source>
        <dbReference type="ARBA" id="ARBA00022448"/>
    </source>
</evidence>
<evidence type="ECO:0000256" key="7">
    <source>
        <dbReference type="ARBA" id="ARBA00023053"/>
    </source>
</evidence>
<dbReference type="Pfam" id="PF07885">
    <property type="entry name" value="Ion_trans_2"/>
    <property type="match status" value="2"/>
</dbReference>
<accession>A0A151WEN4</accession>
<dbReference type="Gene3D" id="1.10.287.70">
    <property type="match status" value="1"/>
</dbReference>
<evidence type="ECO:0000256" key="8">
    <source>
        <dbReference type="ARBA" id="ARBA00023065"/>
    </source>
</evidence>
<dbReference type="SUPFAM" id="SSF81324">
    <property type="entry name" value="Voltage-gated potassium channels"/>
    <property type="match status" value="2"/>
</dbReference>
<keyword evidence="7" id="KW-0915">Sodium</keyword>
<sequence length="1072" mass="123635">MKIFNTPVMSSRIYNRNHPSDEKYYNGTDRAQFDYLKTNNTIPSYSVNTVHLQNPYKPPQQLEGFASHDHLKGTYRSQDFTLRSRYNNNLFAKEAANKNNDQEGEKTERLKTGKKHQKLTEISELAKQYCSCSSLHGLRYVGDSGLSIVERIFWIISFTTALTVAIYYICYIYQKWNGSPIIISLSPDPISLNEFPFPSVTICNMNKIKKTEGKRIERGFDELDKLLMEDLCNSDSNITYENHEDQAVNWDKMLKFMINVTQPCTDMIYYCLWHGIYTECERIFNPTMTDEGICCNFNSVAKKHLFYNSLDWPDLNITYPSESVDWNAEKGYDESMSPDVIPWRPYGAGLFYGLTLALDVDIDEYYCSSTAGAGFKMLLHNPVETPKIADFSFSITPGEETRIIIRPRISHANPSIISIAQRKRQCFFMSERKLRYYRTYTQRNCILECEANYTQKLCNCVQYYMPKSSNTPICGKRDEPCAKRARQAMEVKLYDEVLNNITIPSCNCWPSCFEINYRIELSQNKLVQTFQTNKQYVKKDIDYFTENVAVVHLFFVDSQFTKYMKNELFGFIEFLCRFWNTKKRFLREDNRAVASEERIGIIFACRGHGNHVLFNGRRDVHLAYEETGPRCRFASMADTVNCCQLDRDASTDRPRTFQIREIARRAKKHSVVSEYVRSWSKRWFTHIFLFVVILLYSIIGAIIFVAVEGSAEKIAISNIRQKRNDTVEAIRRLCEDSVLASDTFRWRGAAVNELMQYEEDLYEYFGRKLSDKGEKVWTFWNAVFYCGTIYTTIGYGHISPSTDTGRAITIVYAIFGIPIFLIILADFGKLFTRGIKFLWAFVRRVYYTGSCRKVRRTVPVQEVMKGVQLVYDLAKLRRPSQMNPEEIDEMQRQQVQQPQTVLNVDANTPGTPGTPALSAYIVDDEFNLPISVAIIVLLAYIFVGATLYSLWETSWDFFESFYFVFISMSTIGFGDYVPTHPIYMMGSIVYLVFGLALTSMCINVVQVMLSDSFKQASQKIGATIGFEVAEDDNSVKPASPPPVEVADVHMSVKEFESDEKIAPKAKQEDVDP</sequence>
<evidence type="ECO:0000313" key="17">
    <source>
        <dbReference type="Proteomes" id="UP000075809"/>
    </source>
</evidence>
<dbReference type="GO" id="GO:0015271">
    <property type="term" value="F:outward rectifier potassium channel activity"/>
    <property type="evidence" value="ECO:0007669"/>
    <property type="project" value="TreeGrafter"/>
</dbReference>
<dbReference type="GO" id="GO:0030322">
    <property type="term" value="P:stabilization of membrane potential"/>
    <property type="evidence" value="ECO:0007669"/>
    <property type="project" value="TreeGrafter"/>
</dbReference>
<dbReference type="GO" id="GO:0022841">
    <property type="term" value="F:potassium ion leak channel activity"/>
    <property type="evidence" value="ECO:0007669"/>
    <property type="project" value="TreeGrafter"/>
</dbReference>
<keyword evidence="9 14" id="KW-0472">Membrane</keyword>
<evidence type="ECO:0000256" key="9">
    <source>
        <dbReference type="ARBA" id="ARBA00023136"/>
    </source>
</evidence>
<evidence type="ECO:0000256" key="12">
    <source>
        <dbReference type="RuleBase" id="RU000679"/>
    </source>
</evidence>
<keyword evidence="11 12" id="KW-0407">Ion channel</keyword>
<feature type="transmembrane region" description="Helical" evidence="14">
    <location>
        <begin position="988"/>
        <end position="1009"/>
    </location>
</feature>
<organism evidence="16 17">
    <name type="scientific">Mycetomoellerius zeteki</name>
    <dbReference type="NCBI Taxonomy" id="64791"/>
    <lineage>
        <taxon>Eukaryota</taxon>
        <taxon>Metazoa</taxon>
        <taxon>Ecdysozoa</taxon>
        <taxon>Arthropoda</taxon>
        <taxon>Hexapoda</taxon>
        <taxon>Insecta</taxon>
        <taxon>Pterygota</taxon>
        <taxon>Neoptera</taxon>
        <taxon>Endopterygota</taxon>
        <taxon>Hymenoptera</taxon>
        <taxon>Apocrita</taxon>
        <taxon>Aculeata</taxon>
        <taxon>Formicoidea</taxon>
        <taxon>Formicidae</taxon>
        <taxon>Myrmicinae</taxon>
        <taxon>Mycetomoellerius</taxon>
    </lineage>
</organism>
<feature type="transmembrane region" description="Helical" evidence="14">
    <location>
        <begin position="810"/>
        <end position="828"/>
    </location>
</feature>
<feature type="transmembrane region" description="Helical" evidence="14">
    <location>
        <begin position="152"/>
        <end position="174"/>
    </location>
</feature>
<keyword evidence="5 12" id="KW-0812">Transmembrane</keyword>
<dbReference type="AlphaFoldDB" id="A0A151WEN4"/>
<feature type="transmembrane region" description="Helical" evidence="14">
    <location>
        <begin position="683"/>
        <end position="707"/>
    </location>
</feature>
<dbReference type="PRINTS" id="PR01333">
    <property type="entry name" value="2POREKCHANEL"/>
</dbReference>
<evidence type="ECO:0000259" key="15">
    <source>
        <dbReference type="Pfam" id="PF07885"/>
    </source>
</evidence>
<proteinExistence type="inferred from homology"/>
<dbReference type="Gene3D" id="2.60.470.10">
    <property type="entry name" value="Acid-sensing ion channels like domains"/>
    <property type="match status" value="1"/>
</dbReference>
<feature type="domain" description="Potassium channel" evidence="15">
    <location>
        <begin position="935"/>
        <end position="1009"/>
    </location>
</feature>
<name>A0A151WEN4_9HYME</name>
<dbReference type="STRING" id="64791.A0A151WEN4"/>
<keyword evidence="3 12" id="KW-0813">Transport</keyword>
<gene>
    <name evidence="16" type="ORF">ALC60_14677</name>
</gene>
<protein>
    <submittedName>
        <fullName evidence="16">TWiK family of potassium channels protein 18</fullName>
    </submittedName>
</protein>
<comment type="similarity">
    <text evidence="2 12">Belongs to the amiloride-sensitive sodium channel (TC 1.A.6) family.</text>
</comment>
<feature type="transmembrane region" description="Helical" evidence="14">
    <location>
        <begin position="777"/>
        <end position="798"/>
    </location>
</feature>
<dbReference type="Proteomes" id="UP000075809">
    <property type="component" value="Unassembled WGS sequence"/>
</dbReference>
<keyword evidence="10 12" id="KW-0739">Sodium transport</keyword>
<evidence type="ECO:0000313" key="16">
    <source>
        <dbReference type="EMBL" id="KYQ46255.1"/>
    </source>
</evidence>
<evidence type="ECO:0000256" key="14">
    <source>
        <dbReference type="SAM" id="Phobius"/>
    </source>
</evidence>
<reference evidence="16 17" key="1">
    <citation type="submission" date="2015-09" db="EMBL/GenBank/DDBJ databases">
        <title>Trachymyrmex zeteki WGS genome.</title>
        <authorList>
            <person name="Nygaard S."/>
            <person name="Hu H."/>
            <person name="Boomsma J."/>
            <person name="Zhang G."/>
        </authorList>
    </citation>
    <scope>NUCLEOTIDE SEQUENCE [LARGE SCALE GENOMIC DNA]</scope>
    <source>
        <strain evidence="16">Tzet28-1</strain>
        <tissue evidence="16">Whole body</tissue>
    </source>
</reference>
<feature type="domain" description="Potassium channel" evidence="15">
    <location>
        <begin position="774"/>
        <end position="832"/>
    </location>
</feature>
<evidence type="ECO:0000256" key="4">
    <source>
        <dbReference type="ARBA" id="ARBA00022461"/>
    </source>
</evidence>
<dbReference type="PANTHER" id="PTHR11003">
    <property type="entry name" value="POTASSIUM CHANNEL, SUBFAMILY K"/>
    <property type="match status" value="1"/>
</dbReference>
<keyword evidence="6 14" id="KW-1133">Transmembrane helix</keyword>
<dbReference type="PANTHER" id="PTHR11003:SF335">
    <property type="entry name" value="POTASSIUM CHANNEL DOMAIN-CONTAINING PROTEIN"/>
    <property type="match status" value="1"/>
</dbReference>
<feature type="transmembrane region" description="Helical" evidence="14">
    <location>
        <begin position="928"/>
        <end position="951"/>
    </location>
</feature>
<dbReference type="InterPro" id="IPR013099">
    <property type="entry name" value="K_chnl_dom"/>
</dbReference>
<dbReference type="EMBL" id="KQ983238">
    <property type="protein sequence ID" value="KYQ46255.1"/>
    <property type="molecule type" value="Genomic_DNA"/>
</dbReference>
<evidence type="ECO:0000256" key="2">
    <source>
        <dbReference type="ARBA" id="ARBA00007193"/>
    </source>
</evidence>
<evidence type="ECO:0000256" key="13">
    <source>
        <dbReference type="RuleBase" id="RU003857"/>
    </source>
</evidence>
<evidence type="ECO:0000256" key="6">
    <source>
        <dbReference type="ARBA" id="ARBA00022989"/>
    </source>
</evidence>
<dbReference type="Pfam" id="PF00858">
    <property type="entry name" value="ASC"/>
    <property type="match status" value="1"/>
</dbReference>
<dbReference type="GO" id="GO:0005272">
    <property type="term" value="F:sodium channel activity"/>
    <property type="evidence" value="ECO:0007669"/>
    <property type="project" value="UniProtKB-KW"/>
</dbReference>
<comment type="subcellular location">
    <subcellularLocation>
        <location evidence="1">Membrane</location>
        <topology evidence="1">Multi-pass membrane protein</topology>
    </subcellularLocation>
</comment>
<evidence type="ECO:0000256" key="10">
    <source>
        <dbReference type="ARBA" id="ARBA00023201"/>
    </source>
</evidence>
<dbReference type="InterPro" id="IPR003280">
    <property type="entry name" value="2pore_dom_K_chnl"/>
</dbReference>
<keyword evidence="17" id="KW-1185">Reference proteome</keyword>